<evidence type="ECO:0000256" key="3">
    <source>
        <dbReference type="ARBA" id="ARBA00023015"/>
    </source>
</evidence>
<evidence type="ECO:0000256" key="5">
    <source>
        <dbReference type="ARBA" id="ARBA00023242"/>
    </source>
</evidence>
<gene>
    <name evidence="8" type="ORF">BUALT_Bualt14G0093500</name>
</gene>
<accession>A0AAV6WGF5</accession>
<comment type="caution">
    <text evidence="8">The sequence shown here is derived from an EMBL/GenBank/DDBJ whole genome shotgun (WGS) entry which is preliminary data.</text>
</comment>
<evidence type="ECO:0000313" key="9">
    <source>
        <dbReference type="Proteomes" id="UP000826271"/>
    </source>
</evidence>
<keyword evidence="4 6" id="KW-0804">Transcription</keyword>
<dbReference type="NCBIfam" id="TIGR01568">
    <property type="entry name" value="A_thal_3678"/>
    <property type="match status" value="1"/>
</dbReference>
<dbReference type="GO" id="GO:0045892">
    <property type="term" value="P:negative regulation of DNA-templated transcription"/>
    <property type="evidence" value="ECO:0007669"/>
    <property type="project" value="UniProtKB-UniRule"/>
</dbReference>
<dbReference type="InterPro" id="IPR006458">
    <property type="entry name" value="Ovate_C"/>
</dbReference>
<reference evidence="8" key="1">
    <citation type="submission" date="2019-10" db="EMBL/GenBank/DDBJ databases">
        <authorList>
            <person name="Zhang R."/>
            <person name="Pan Y."/>
            <person name="Wang J."/>
            <person name="Ma R."/>
            <person name="Yu S."/>
        </authorList>
    </citation>
    <scope>NUCLEOTIDE SEQUENCE</scope>
    <source>
        <strain evidence="8">LA-IB0</strain>
        <tissue evidence="8">Leaf</tissue>
    </source>
</reference>
<dbReference type="GO" id="GO:0005634">
    <property type="term" value="C:nucleus"/>
    <property type="evidence" value="ECO:0007669"/>
    <property type="project" value="UniProtKB-SubCell"/>
</dbReference>
<evidence type="ECO:0000256" key="6">
    <source>
        <dbReference type="RuleBase" id="RU367028"/>
    </source>
</evidence>
<keyword evidence="9" id="KW-1185">Reference proteome</keyword>
<feature type="domain" description="OVATE" evidence="7">
    <location>
        <begin position="136"/>
        <end position="200"/>
    </location>
</feature>
<evidence type="ECO:0000313" key="8">
    <source>
        <dbReference type="EMBL" id="KAG8370211.1"/>
    </source>
</evidence>
<evidence type="ECO:0000256" key="4">
    <source>
        <dbReference type="ARBA" id="ARBA00023163"/>
    </source>
</evidence>
<sequence>MSNILWKSFNLCVSKFKCLPLITVSPPITLHEEDEDQIFPITTNIPSSHFKNFNSLYDVNYSDTISTTTTAAAADESFFATSSDSDIDSVPDFSSAFASHRFFFSSPGRSNSIIEKPPGPPPPQDSGEVVSGGVAVQTYSPDPYVDFRQSMQEMIEAREMKGVKDDDWEFLHELLLCYLTLNPKHTHKYILGAFADVIVTVVWPPTAEESCRKSHYRRRSDTSKLSN</sequence>
<dbReference type="Proteomes" id="UP000826271">
    <property type="component" value="Unassembled WGS sequence"/>
</dbReference>
<comment type="subcellular location">
    <subcellularLocation>
        <location evidence="1 6">Nucleus</location>
    </subcellularLocation>
</comment>
<keyword evidence="3 6" id="KW-0805">Transcription regulation</keyword>
<keyword evidence="5 6" id="KW-0539">Nucleus</keyword>
<dbReference type="Pfam" id="PF04844">
    <property type="entry name" value="Ovate"/>
    <property type="match status" value="1"/>
</dbReference>
<protein>
    <recommendedName>
        <fullName evidence="6">Transcription repressor</fullName>
    </recommendedName>
    <alternativeName>
        <fullName evidence="6">Ovate family protein</fullName>
    </alternativeName>
</protein>
<dbReference type="EMBL" id="WHWC01000014">
    <property type="protein sequence ID" value="KAG8370211.1"/>
    <property type="molecule type" value="Genomic_DNA"/>
</dbReference>
<proteinExistence type="predicted"/>
<organism evidence="8 9">
    <name type="scientific">Buddleja alternifolia</name>
    <dbReference type="NCBI Taxonomy" id="168488"/>
    <lineage>
        <taxon>Eukaryota</taxon>
        <taxon>Viridiplantae</taxon>
        <taxon>Streptophyta</taxon>
        <taxon>Embryophyta</taxon>
        <taxon>Tracheophyta</taxon>
        <taxon>Spermatophyta</taxon>
        <taxon>Magnoliopsida</taxon>
        <taxon>eudicotyledons</taxon>
        <taxon>Gunneridae</taxon>
        <taxon>Pentapetalae</taxon>
        <taxon>asterids</taxon>
        <taxon>lamiids</taxon>
        <taxon>Lamiales</taxon>
        <taxon>Scrophulariaceae</taxon>
        <taxon>Buddlejeae</taxon>
        <taxon>Buddleja</taxon>
    </lineage>
</organism>
<evidence type="ECO:0000256" key="1">
    <source>
        <dbReference type="ARBA" id="ARBA00004123"/>
    </source>
</evidence>
<comment type="function">
    <text evidence="6">Transcriptional repressor that regulates multiple aspects of plant growth and development.</text>
</comment>
<dbReference type="PANTHER" id="PTHR33057">
    <property type="entry name" value="TRANSCRIPTION REPRESSOR OFP7-RELATED"/>
    <property type="match status" value="1"/>
</dbReference>
<evidence type="ECO:0000256" key="2">
    <source>
        <dbReference type="ARBA" id="ARBA00022491"/>
    </source>
</evidence>
<dbReference type="InterPro" id="IPR038933">
    <property type="entry name" value="Ovate"/>
</dbReference>
<dbReference type="PANTHER" id="PTHR33057:SF175">
    <property type="entry name" value="TRANSCRIPTION REPRESSOR OFP12"/>
    <property type="match status" value="1"/>
</dbReference>
<dbReference type="AlphaFoldDB" id="A0AAV6WGF5"/>
<keyword evidence="2 6" id="KW-0678">Repressor</keyword>
<dbReference type="PROSITE" id="PS51754">
    <property type="entry name" value="OVATE"/>
    <property type="match status" value="1"/>
</dbReference>
<evidence type="ECO:0000259" key="7">
    <source>
        <dbReference type="PROSITE" id="PS51754"/>
    </source>
</evidence>
<name>A0AAV6WGF5_9LAMI</name>